<feature type="domain" description="Tyr recombinase" evidence="5">
    <location>
        <begin position="176"/>
        <end position="344"/>
    </location>
</feature>
<reference evidence="6 7" key="1">
    <citation type="submission" date="2019-11" db="EMBL/GenBank/DDBJ databases">
        <title>Identification of a novel strain.</title>
        <authorList>
            <person name="Xu Q."/>
            <person name="Wang G."/>
        </authorList>
    </citation>
    <scope>NUCLEOTIDE SEQUENCE [LARGE SCALE GENOMIC DNA]</scope>
    <source>
        <strain evidence="7">xq</strain>
    </source>
</reference>
<accession>A0A6I3KHE3</accession>
<dbReference type="Proteomes" id="UP000440694">
    <property type="component" value="Unassembled WGS sequence"/>
</dbReference>
<dbReference type="EMBL" id="WMBQ01000001">
    <property type="protein sequence ID" value="MTD93928.1"/>
    <property type="molecule type" value="Genomic_DNA"/>
</dbReference>
<dbReference type="GO" id="GO:0006310">
    <property type="term" value="P:DNA recombination"/>
    <property type="evidence" value="ECO:0007669"/>
    <property type="project" value="UniProtKB-KW"/>
</dbReference>
<evidence type="ECO:0000256" key="1">
    <source>
        <dbReference type="ARBA" id="ARBA00008857"/>
    </source>
</evidence>
<protein>
    <submittedName>
        <fullName evidence="6">Tyrosine-type recombinase/integrase</fullName>
    </submittedName>
</protein>
<comment type="similarity">
    <text evidence="1">Belongs to the 'phage' integrase family.</text>
</comment>
<dbReference type="InterPro" id="IPR013762">
    <property type="entry name" value="Integrase-like_cat_sf"/>
</dbReference>
<evidence type="ECO:0000256" key="3">
    <source>
        <dbReference type="ARBA" id="ARBA00023125"/>
    </source>
</evidence>
<dbReference type="Gene3D" id="1.10.150.130">
    <property type="match status" value="1"/>
</dbReference>
<dbReference type="AlphaFoldDB" id="A0A6I3KHE3"/>
<dbReference type="SUPFAM" id="SSF56349">
    <property type="entry name" value="DNA breaking-rejoining enzymes"/>
    <property type="match status" value="1"/>
</dbReference>
<dbReference type="PROSITE" id="PS51898">
    <property type="entry name" value="TYR_RECOMBINASE"/>
    <property type="match status" value="1"/>
</dbReference>
<evidence type="ECO:0000259" key="5">
    <source>
        <dbReference type="PROSITE" id="PS51898"/>
    </source>
</evidence>
<dbReference type="InterPro" id="IPR050090">
    <property type="entry name" value="Tyrosine_recombinase_XerCD"/>
</dbReference>
<dbReference type="InterPro" id="IPR010998">
    <property type="entry name" value="Integrase_recombinase_N"/>
</dbReference>
<keyword evidence="7" id="KW-1185">Reference proteome</keyword>
<evidence type="ECO:0000256" key="4">
    <source>
        <dbReference type="ARBA" id="ARBA00023172"/>
    </source>
</evidence>
<dbReference type="InterPro" id="IPR002104">
    <property type="entry name" value="Integrase_catalytic"/>
</dbReference>
<name>A0A6I3KHE3_9HYPH</name>
<organism evidence="6 7">
    <name type="scientific">Hyphomicrobium album</name>
    <dbReference type="NCBI Taxonomy" id="2665159"/>
    <lineage>
        <taxon>Bacteria</taxon>
        <taxon>Pseudomonadati</taxon>
        <taxon>Pseudomonadota</taxon>
        <taxon>Alphaproteobacteria</taxon>
        <taxon>Hyphomicrobiales</taxon>
        <taxon>Hyphomicrobiaceae</taxon>
        <taxon>Hyphomicrobium</taxon>
    </lineage>
</organism>
<evidence type="ECO:0000313" key="7">
    <source>
        <dbReference type="Proteomes" id="UP000440694"/>
    </source>
</evidence>
<dbReference type="PANTHER" id="PTHR30349:SF64">
    <property type="entry name" value="PROPHAGE INTEGRASE INTD-RELATED"/>
    <property type="match status" value="1"/>
</dbReference>
<sequence length="354" mass="40028">MVKVEYPYVQVFRDRHGRTRLYYRRASENRVSLRGPLGSADFEQDYRAALSASAAGQLAQPTPANPRTYKWLCLKYLKSADFLRLDPGTQRTRELIIEHTWAEPIAPGSAVLIGDCPLNRFSPKIVRVLRDRKMKFPHAANGRVKNVRRIFKWAMENEHIEANPARDVQYLKTSGSGYHTWTDDEIAQFENHWPVGSKARLAFALLRYLGVRRSDVVAIGRQHVRGGWLRFTTKKCKTPLELPMPSALQTVIESSETGDLTYLLTEYGKSFADAGFGNWFRERCDAAGLPHCSAHGLRKAAATALADAGATAHQLMAWFGWKSLKEAERYTRMADQKRLAASVVTLIEKCRSGE</sequence>
<keyword evidence="3" id="KW-0238">DNA-binding</keyword>
<keyword evidence="4" id="KW-0233">DNA recombination</keyword>
<dbReference type="Pfam" id="PF00589">
    <property type="entry name" value="Phage_integrase"/>
    <property type="match status" value="1"/>
</dbReference>
<dbReference type="GO" id="GO:0003677">
    <property type="term" value="F:DNA binding"/>
    <property type="evidence" value="ECO:0007669"/>
    <property type="project" value="UniProtKB-KW"/>
</dbReference>
<keyword evidence="2" id="KW-0229">DNA integration</keyword>
<evidence type="ECO:0000256" key="2">
    <source>
        <dbReference type="ARBA" id="ARBA00022908"/>
    </source>
</evidence>
<dbReference type="RefSeq" id="WP_154738421.1">
    <property type="nucleotide sequence ID" value="NZ_WMBQ01000001.1"/>
</dbReference>
<gene>
    <name evidence="6" type="ORF">GIW81_06210</name>
</gene>
<dbReference type="GO" id="GO:0015074">
    <property type="term" value="P:DNA integration"/>
    <property type="evidence" value="ECO:0007669"/>
    <property type="project" value="UniProtKB-KW"/>
</dbReference>
<dbReference type="Gene3D" id="1.10.443.10">
    <property type="entry name" value="Intergrase catalytic core"/>
    <property type="match status" value="1"/>
</dbReference>
<evidence type="ECO:0000313" key="6">
    <source>
        <dbReference type="EMBL" id="MTD93928.1"/>
    </source>
</evidence>
<dbReference type="PANTHER" id="PTHR30349">
    <property type="entry name" value="PHAGE INTEGRASE-RELATED"/>
    <property type="match status" value="1"/>
</dbReference>
<proteinExistence type="inferred from homology"/>
<dbReference type="InterPro" id="IPR011010">
    <property type="entry name" value="DNA_brk_join_enz"/>
</dbReference>
<comment type="caution">
    <text evidence="6">The sequence shown here is derived from an EMBL/GenBank/DDBJ whole genome shotgun (WGS) entry which is preliminary data.</text>
</comment>